<dbReference type="EMBL" id="FNAC01000025">
    <property type="protein sequence ID" value="SDD34303.1"/>
    <property type="molecule type" value="Genomic_DNA"/>
</dbReference>
<proteinExistence type="predicted"/>
<dbReference type="RefSeq" id="WP_087939996.1">
    <property type="nucleotide sequence ID" value="NZ_FNAC01000025.1"/>
</dbReference>
<evidence type="ECO:0000256" key="1">
    <source>
        <dbReference type="SAM" id="SignalP"/>
    </source>
</evidence>
<reference evidence="3" key="1">
    <citation type="submission" date="2016-10" db="EMBL/GenBank/DDBJ databases">
        <authorList>
            <person name="Varghese N."/>
            <person name="Submissions S."/>
        </authorList>
    </citation>
    <scope>NUCLEOTIDE SEQUENCE [LARGE SCALE GENOMIC DNA]</scope>
    <source>
        <strain evidence="3">DSM 23095</strain>
    </source>
</reference>
<name>A0A1G6TZ06_9BACT</name>
<dbReference type="Proteomes" id="UP000199060">
    <property type="component" value="Unassembled WGS sequence"/>
</dbReference>
<gene>
    <name evidence="2" type="ORF">SAMN04488104_102525</name>
</gene>
<dbReference type="AlphaFoldDB" id="A0A1G6TZ06"/>
<evidence type="ECO:0000313" key="3">
    <source>
        <dbReference type="Proteomes" id="UP000199060"/>
    </source>
</evidence>
<feature type="chain" id="PRO_5011677901" description="Outer membrane protein beta-barrel domain-containing protein" evidence="1">
    <location>
        <begin position="21"/>
        <end position="223"/>
    </location>
</feature>
<protein>
    <recommendedName>
        <fullName evidence="4">Outer membrane protein beta-barrel domain-containing protein</fullName>
    </recommendedName>
</protein>
<evidence type="ECO:0000313" key="2">
    <source>
        <dbReference type="EMBL" id="SDD34303.1"/>
    </source>
</evidence>
<accession>A0A1G6TZ06</accession>
<keyword evidence="1" id="KW-0732">Signal</keyword>
<sequence length="223" mass="25516">MKQALILGFVFFLSVSFSYAQKSAAAYPNTYWSSGGEWIFSTGAIDGSNNVIRWSPVINLQNFLNFDQSQNFGTFTGINLRNVGFIYDESASVRKKIRTYNLGIPVGVKIGNLDKTFFFLGYELEMALNYKEKTFVDERKTDKFNIWFSDRVNLFQSSFFAGISLSSGTSIKFKYYPTGFFNQDFTVSEMGQTIRPYENFQANIFYISLNFDVFNKGEFSLGD</sequence>
<feature type="signal peptide" evidence="1">
    <location>
        <begin position="1"/>
        <end position="20"/>
    </location>
</feature>
<keyword evidence="3" id="KW-1185">Reference proteome</keyword>
<evidence type="ECO:0008006" key="4">
    <source>
        <dbReference type="Google" id="ProtNLM"/>
    </source>
</evidence>
<dbReference type="OrthoDB" id="1118205at2"/>
<organism evidence="2 3">
    <name type="scientific">Algoriphagus faecimaris</name>
    <dbReference type="NCBI Taxonomy" id="686796"/>
    <lineage>
        <taxon>Bacteria</taxon>
        <taxon>Pseudomonadati</taxon>
        <taxon>Bacteroidota</taxon>
        <taxon>Cytophagia</taxon>
        <taxon>Cytophagales</taxon>
        <taxon>Cyclobacteriaceae</taxon>
        <taxon>Algoriphagus</taxon>
    </lineage>
</organism>